<sequence length="324" mass="37260">MTFYYFGVGIEVIVEPHNKQQPVRAPVKDDLDLWYDKIAKALRNRKGCDQKPLKVTAESRRTQYRETRDRHLTWWITWDGSLIAPDWPRHPGVPLEAISPGLETRKRWEDEIDAFWSAMMAAIAFAVVFYDEQVQQVLPESRRNYHYCVPNKKHSRHLKGKSMSEVAASINAVQNKENLVEVVQGLSKRDRPVLWNFHNVTRMPFETETGPALGTVEFRGGRCLRGPVRTKRWISFAVAFIVLAIQEFKLPLKSSYTSSSSAQFWEKIRNAAATENMAQHLPKGYKTMNESNRSDITDDPGDDYPYDPPSSHFVPQSGSTLDFE</sequence>
<keyword evidence="3" id="KW-1185">Reference proteome</keyword>
<dbReference type="AlphaFoldDB" id="A0A2J6PE80"/>
<evidence type="ECO:0000313" key="3">
    <source>
        <dbReference type="Proteomes" id="UP000235672"/>
    </source>
</evidence>
<gene>
    <name evidence="2" type="ORF">NA56DRAFT_713284</name>
</gene>
<dbReference type="EMBL" id="KZ613554">
    <property type="protein sequence ID" value="PMD12304.1"/>
    <property type="molecule type" value="Genomic_DNA"/>
</dbReference>
<name>A0A2J6PE80_9HELO</name>
<feature type="compositionally biased region" description="Polar residues" evidence="1">
    <location>
        <begin position="313"/>
        <end position="324"/>
    </location>
</feature>
<dbReference type="PANTHER" id="PTHR36847">
    <property type="entry name" value="AMIDOLIGASE ENZYME"/>
    <property type="match status" value="1"/>
</dbReference>
<reference evidence="2 3" key="1">
    <citation type="submission" date="2016-05" db="EMBL/GenBank/DDBJ databases">
        <title>A degradative enzymes factory behind the ericoid mycorrhizal symbiosis.</title>
        <authorList>
            <consortium name="DOE Joint Genome Institute"/>
            <person name="Martino E."/>
            <person name="Morin E."/>
            <person name="Grelet G."/>
            <person name="Kuo A."/>
            <person name="Kohler A."/>
            <person name="Daghino S."/>
            <person name="Barry K."/>
            <person name="Choi C."/>
            <person name="Cichocki N."/>
            <person name="Clum A."/>
            <person name="Copeland A."/>
            <person name="Hainaut M."/>
            <person name="Haridas S."/>
            <person name="Labutti K."/>
            <person name="Lindquist E."/>
            <person name="Lipzen A."/>
            <person name="Khouja H.-R."/>
            <person name="Murat C."/>
            <person name="Ohm R."/>
            <person name="Olson A."/>
            <person name="Spatafora J."/>
            <person name="Veneault-Fourrey C."/>
            <person name="Henrissat B."/>
            <person name="Grigoriev I."/>
            <person name="Martin F."/>
            <person name="Perotto S."/>
        </authorList>
    </citation>
    <scope>NUCLEOTIDE SEQUENCE [LARGE SCALE GENOMIC DNA]</scope>
    <source>
        <strain evidence="2 3">UAMH 7357</strain>
    </source>
</reference>
<proteinExistence type="predicted"/>
<organism evidence="2 3">
    <name type="scientific">Hyaloscypha hepaticicola</name>
    <dbReference type="NCBI Taxonomy" id="2082293"/>
    <lineage>
        <taxon>Eukaryota</taxon>
        <taxon>Fungi</taxon>
        <taxon>Dikarya</taxon>
        <taxon>Ascomycota</taxon>
        <taxon>Pezizomycotina</taxon>
        <taxon>Leotiomycetes</taxon>
        <taxon>Helotiales</taxon>
        <taxon>Hyaloscyphaceae</taxon>
        <taxon>Hyaloscypha</taxon>
    </lineage>
</organism>
<protein>
    <submittedName>
        <fullName evidence="2">Uncharacterized protein</fullName>
    </submittedName>
</protein>
<dbReference type="Proteomes" id="UP000235672">
    <property type="component" value="Unassembled WGS sequence"/>
</dbReference>
<accession>A0A2J6PE80</accession>
<evidence type="ECO:0000313" key="2">
    <source>
        <dbReference type="EMBL" id="PMD12304.1"/>
    </source>
</evidence>
<evidence type="ECO:0000256" key="1">
    <source>
        <dbReference type="SAM" id="MobiDB-lite"/>
    </source>
</evidence>
<feature type="region of interest" description="Disordered" evidence="1">
    <location>
        <begin position="281"/>
        <end position="324"/>
    </location>
</feature>
<dbReference type="PANTHER" id="PTHR36847:SF1">
    <property type="entry name" value="AMIDOLIGASE ENZYME"/>
    <property type="match status" value="1"/>
</dbReference>
<dbReference type="OrthoDB" id="5291055at2759"/>
<dbReference type="STRING" id="1745343.A0A2J6PE80"/>